<dbReference type="EMBL" id="ACIP02000001">
    <property type="protein sequence ID" value="EEP29193.1"/>
    <property type="molecule type" value="Genomic_DNA"/>
</dbReference>
<dbReference type="HOGENOM" id="CLU_2481588_0_0_9"/>
<evidence type="ECO:0000313" key="2">
    <source>
        <dbReference type="Proteomes" id="UP000003494"/>
    </source>
</evidence>
<comment type="caution">
    <text evidence="1">The sequence shown here is derived from an EMBL/GenBank/DDBJ whole genome shotgun (WGS) entry which is preliminary data.</text>
</comment>
<evidence type="ECO:0000313" key="1">
    <source>
        <dbReference type="EMBL" id="EEP29193.1"/>
    </source>
</evidence>
<dbReference type="STRING" id="626523.GCWU000342_00547"/>
<gene>
    <name evidence="1" type="ORF">GCWU000342_00547</name>
</gene>
<protein>
    <submittedName>
        <fullName evidence="1">Uncharacterized protein</fullName>
    </submittedName>
</protein>
<proteinExistence type="predicted"/>
<sequence length="87" mass="10058">MKRGYCHERKGNCHNRGYCFFLSRLVLRNNSILHLGLCIVNSFYSHFLCITSKNLLFLCLLCLPISLPRKIIYNFSLSKLSNISSSL</sequence>
<keyword evidence="2" id="KW-1185">Reference proteome</keyword>
<dbReference type="AlphaFoldDB" id="C4G996"/>
<name>C4G996_9FIRM</name>
<reference evidence="1" key="1">
    <citation type="submission" date="2009-04" db="EMBL/GenBank/DDBJ databases">
        <authorList>
            <person name="Weinstock G."/>
            <person name="Sodergren E."/>
            <person name="Clifton S."/>
            <person name="Fulton L."/>
            <person name="Fulton B."/>
            <person name="Courtney L."/>
            <person name="Fronick C."/>
            <person name="Harrison M."/>
            <person name="Strong C."/>
            <person name="Farmer C."/>
            <person name="Delahaunty K."/>
            <person name="Markovic C."/>
            <person name="Hall O."/>
            <person name="Minx P."/>
            <person name="Tomlinson C."/>
            <person name="Mitreva M."/>
            <person name="Nelson J."/>
            <person name="Hou S."/>
            <person name="Wollam A."/>
            <person name="Pepin K.H."/>
            <person name="Johnson M."/>
            <person name="Bhonagiri V."/>
            <person name="Nash W.E."/>
            <person name="Warren W."/>
            <person name="Chinwalla A."/>
            <person name="Mardis E.R."/>
            <person name="Wilson R.K."/>
        </authorList>
    </citation>
    <scope>NUCLEOTIDE SEQUENCE [LARGE SCALE GENOMIC DNA]</scope>
    <source>
        <strain evidence="1">DSM 14600</strain>
    </source>
</reference>
<organism evidence="1 2">
    <name type="scientific">Shuttleworthella satelles DSM 14600</name>
    <dbReference type="NCBI Taxonomy" id="626523"/>
    <lineage>
        <taxon>Bacteria</taxon>
        <taxon>Bacillati</taxon>
        <taxon>Bacillota</taxon>
        <taxon>Clostridia</taxon>
        <taxon>Lachnospirales</taxon>
        <taxon>Lachnospiraceae</taxon>
        <taxon>Shuttleworthella</taxon>
    </lineage>
</organism>
<dbReference type="Proteomes" id="UP000003494">
    <property type="component" value="Unassembled WGS sequence"/>
</dbReference>
<accession>C4G996</accession>